<dbReference type="CDD" id="cd00085">
    <property type="entry name" value="HNHc"/>
    <property type="match status" value="1"/>
</dbReference>
<feature type="domain" description="HNH nuclease" evidence="1">
    <location>
        <begin position="35"/>
        <end position="84"/>
    </location>
</feature>
<dbReference type="InterPro" id="IPR002711">
    <property type="entry name" value="HNH"/>
</dbReference>
<dbReference type="InterPro" id="IPR003615">
    <property type="entry name" value="HNH_nuc"/>
</dbReference>
<name>A0A8S5P6A0_9CAUD</name>
<dbReference type="EMBL" id="BK015338">
    <property type="protein sequence ID" value="DAE01961.1"/>
    <property type="molecule type" value="Genomic_DNA"/>
</dbReference>
<proteinExistence type="predicted"/>
<dbReference type="SMART" id="SM00507">
    <property type="entry name" value="HNHc"/>
    <property type="match status" value="1"/>
</dbReference>
<dbReference type="GO" id="GO:0008270">
    <property type="term" value="F:zinc ion binding"/>
    <property type="evidence" value="ECO:0007669"/>
    <property type="project" value="InterPro"/>
</dbReference>
<sequence length="107" mass="12719">MRPRKGLRARTPLKRYTPLKKQGKKGAKYERELNRVRKQVRERDEDRCILCYQPYQEIHHIVPRSAGGTNDLDNLCCLCWECHHTRAHGSNAKEIQKVLQQLIRQKK</sequence>
<organism evidence="2">
    <name type="scientific">Siphoviridae sp. ctiam3</name>
    <dbReference type="NCBI Taxonomy" id="2825624"/>
    <lineage>
        <taxon>Viruses</taxon>
        <taxon>Duplodnaviria</taxon>
        <taxon>Heunggongvirae</taxon>
        <taxon>Uroviricota</taxon>
        <taxon>Caudoviricetes</taxon>
    </lineage>
</organism>
<accession>A0A8S5P6A0</accession>
<dbReference type="Gene3D" id="1.10.30.50">
    <property type="match status" value="1"/>
</dbReference>
<reference evidence="2" key="1">
    <citation type="journal article" date="2021" name="Proc. Natl. Acad. Sci. U.S.A.">
        <title>A Catalog of Tens of Thousands of Viruses from Human Metagenomes Reveals Hidden Associations with Chronic Diseases.</title>
        <authorList>
            <person name="Tisza M.J."/>
            <person name="Buck C.B."/>
        </authorList>
    </citation>
    <scope>NUCLEOTIDE SEQUENCE</scope>
    <source>
        <strain evidence="2">Ctiam3</strain>
    </source>
</reference>
<evidence type="ECO:0000259" key="1">
    <source>
        <dbReference type="SMART" id="SM00507"/>
    </source>
</evidence>
<protein>
    <submittedName>
        <fullName evidence="2">HNHc</fullName>
    </submittedName>
</protein>
<dbReference type="Pfam" id="PF01844">
    <property type="entry name" value="HNH"/>
    <property type="match status" value="1"/>
</dbReference>
<evidence type="ECO:0000313" key="2">
    <source>
        <dbReference type="EMBL" id="DAE01961.1"/>
    </source>
</evidence>
<dbReference type="GO" id="GO:0003676">
    <property type="term" value="F:nucleic acid binding"/>
    <property type="evidence" value="ECO:0007669"/>
    <property type="project" value="InterPro"/>
</dbReference>
<dbReference type="GO" id="GO:0004519">
    <property type="term" value="F:endonuclease activity"/>
    <property type="evidence" value="ECO:0007669"/>
    <property type="project" value="InterPro"/>
</dbReference>